<dbReference type="AlphaFoldDB" id="A0A0E0PTM1"/>
<dbReference type="InterPro" id="IPR011009">
    <property type="entry name" value="Kinase-like_dom_sf"/>
</dbReference>
<dbReference type="SUPFAM" id="SSF56112">
    <property type="entry name" value="Protein kinase-like (PK-like)"/>
    <property type="match status" value="1"/>
</dbReference>
<dbReference type="HOGENOM" id="CLU_000288_158_3_1"/>
<reference evidence="8" key="1">
    <citation type="submission" date="2013-06" db="EMBL/GenBank/DDBJ databases">
        <authorList>
            <person name="Zhao Q."/>
        </authorList>
    </citation>
    <scope>NUCLEOTIDE SEQUENCE</scope>
    <source>
        <strain evidence="8">cv. W1943</strain>
    </source>
</reference>
<sequence length="542" mass="59122">MAVWGGLGQAATVAQLVGADVGGLISSIIQAAATARQNKRECDQLARRVVMIADLLPHLQDPEVMRRPEVRRPLAELGDTLREAHELVASCQGRSAAYRFVMAGRLADRFRDVQSKIDSYLIVFPFIAHIDITRRLDQIYRILAPNDTAAASSSSSAGSSQSDQIYNILVSNDTTAASSPSSAGSLQSPDALEFARISQGDGGEEFTVKELVAATNNFANEIGRGSSGSVYKGRLRDGREVAIKSLVKTSPDHGREESLMRGLAILSRLRHDHIVRLLGFCVVREKKRESTLLLSFRKKKKAAAERQAGELLLVYDYMENGSLADQLHGHLSSSSSSSPVMASWKMRIKMLLGVSRGIQYLHHGATTTPIIHGDIKLSNILVDSSWVPHLTDFGAAVINGMERPSTVVHGTAGYIDPEFYSTMNQTRSSDVNSFGVVMLEMLTGKRPIFIDRKEEGEVTNLVAFSLPIIEDGELGRLLDRRPAEPTARQLEALEMVARTAARCVQLQRKERPAISEVVAILETALDLLLRDGAKSQVQGSAV</sequence>
<proteinExistence type="predicted"/>
<dbReference type="OMA" id="FEMTHKK"/>
<protein>
    <recommendedName>
        <fullName evidence="6">Protein kinase domain-containing protein</fullName>
    </recommendedName>
</protein>
<dbReference type="InterPro" id="IPR045766">
    <property type="entry name" value="MCAfunc"/>
</dbReference>
<evidence type="ECO:0000313" key="8">
    <source>
        <dbReference type="Proteomes" id="UP000008022"/>
    </source>
</evidence>
<dbReference type="Gene3D" id="1.20.930.20">
    <property type="entry name" value="Adaptor protein Cbl, N-terminal domain"/>
    <property type="match status" value="1"/>
</dbReference>
<dbReference type="SMART" id="SM00220">
    <property type="entry name" value="S_TKc"/>
    <property type="match status" value="1"/>
</dbReference>
<dbReference type="InterPro" id="IPR036537">
    <property type="entry name" value="Adaptor_Cbl_N_dom_sf"/>
</dbReference>
<dbReference type="Gramene" id="ORUFI06G03430.1">
    <property type="protein sequence ID" value="ORUFI06G03430.1"/>
    <property type="gene ID" value="ORUFI06G03430"/>
</dbReference>
<evidence type="ECO:0000259" key="6">
    <source>
        <dbReference type="PROSITE" id="PS50011"/>
    </source>
</evidence>
<dbReference type="Gene3D" id="1.10.510.10">
    <property type="entry name" value="Transferase(Phosphotransferase) domain 1"/>
    <property type="match status" value="1"/>
</dbReference>
<dbReference type="InterPro" id="IPR000719">
    <property type="entry name" value="Prot_kinase_dom"/>
</dbReference>
<dbReference type="GO" id="GO:0004672">
    <property type="term" value="F:protein kinase activity"/>
    <property type="evidence" value="ECO:0007669"/>
    <property type="project" value="InterPro"/>
</dbReference>
<keyword evidence="1" id="KW-0808">Transferase</keyword>
<organism evidence="7 8">
    <name type="scientific">Oryza rufipogon</name>
    <name type="common">Brownbeard rice</name>
    <name type="synonym">Asian wild rice</name>
    <dbReference type="NCBI Taxonomy" id="4529"/>
    <lineage>
        <taxon>Eukaryota</taxon>
        <taxon>Viridiplantae</taxon>
        <taxon>Streptophyta</taxon>
        <taxon>Embryophyta</taxon>
        <taxon>Tracheophyta</taxon>
        <taxon>Spermatophyta</taxon>
        <taxon>Magnoliopsida</taxon>
        <taxon>Liliopsida</taxon>
        <taxon>Poales</taxon>
        <taxon>Poaceae</taxon>
        <taxon>BOP clade</taxon>
        <taxon>Oryzoideae</taxon>
        <taxon>Oryzeae</taxon>
        <taxon>Oryzinae</taxon>
        <taxon>Oryza</taxon>
    </lineage>
</organism>
<dbReference type="PANTHER" id="PTHR46146:SF9">
    <property type="entry name" value="OS06G0151700 PROTEIN"/>
    <property type="match status" value="1"/>
</dbReference>
<keyword evidence="8" id="KW-1185">Reference proteome</keyword>
<evidence type="ECO:0000256" key="4">
    <source>
        <dbReference type="ARBA" id="ARBA00022840"/>
    </source>
</evidence>
<evidence type="ECO:0000256" key="2">
    <source>
        <dbReference type="ARBA" id="ARBA00022741"/>
    </source>
</evidence>
<accession>A0A0E0PTM1</accession>
<dbReference type="GO" id="GO:0007166">
    <property type="term" value="P:cell surface receptor signaling pathway"/>
    <property type="evidence" value="ECO:0007669"/>
    <property type="project" value="InterPro"/>
</dbReference>
<dbReference type="PROSITE" id="PS50011">
    <property type="entry name" value="PROTEIN_KINASE_DOM"/>
    <property type="match status" value="1"/>
</dbReference>
<evidence type="ECO:0000256" key="5">
    <source>
        <dbReference type="PROSITE-ProRule" id="PRU10141"/>
    </source>
</evidence>
<dbReference type="EnsemblPlants" id="ORUFI06G03430.1">
    <property type="protein sequence ID" value="ORUFI06G03430.1"/>
    <property type="gene ID" value="ORUFI06G03430"/>
</dbReference>
<dbReference type="Pfam" id="PF19584">
    <property type="entry name" value="MCAfunc"/>
    <property type="match status" value="1"/>
</dbReference>
<dbReference type="InterPro" id="IPR017441">
    <property type="entry name" value="Protein_kinase_ATP_BS"/>
</dbReference>
<dbReference type="Pfam" id="PF00069">
    <property type="entry name" value="Pkinase"/>
    <property type="match status" value="1"/>
</dbReference>
<dbReference type="Gene3D" id="3.30.200.20">
    <property type="entry name" value="Phosphorylase Kinase, domain 1"/>
    <property type="match status" value="1"/>
</dbReference>
<dbReference type="GO" id="GO:0005524">
    <property type="term" value="F:ATP binding"/>
    <property type="evidence" value="ECO:0007669"/>
    <property type="project" value="UniProtKB-UniRule"/>
</dbReference>
<dbReference type="InterPro" id="IPR008271">
    <property type="entry name" value="Ser/Thr_kinase_AS"/>
</dbReference>
<keyword evidence="2 5" id="KW-0547">Nucleotide-binding</keyword>
<evidence type="ECO:0000256" key="3">
    <source>
        <dbReference type="ARBA" id="ARBA00022777"/>
    </source>
</evidence>
<evidence type="ECO:0000256" key="1">
    <source>
        <dbReference type="ARBA" id="ARBA00022679"/>
    </source>
</evidence>
<name>A0A0E0PTM1_ORYRU</name>
<keyword evidence="4 5" id="KW-0067">ATP-binding</keyword>
<dbReference type="PROSITE" id="PS00107">
    <property type="entry name" value="PROTEIN_KINASE_ATP"/>
    <property type="match status" value="1"/>
</dbReference>
<feature type="domain" description="Protein kinase" evidence="6">
    <location>
        <begin position="216"/>
        <end position="525"/>
    </location>
</feature>
<dbReference type="eggNOG" id="KOG1187">
    <property type="taxonomic scope" value="Eukaryota"/>
</dbReference>
<dbReference type="InterPro" id="IPR059179">
    <property type="entry name" value="MLKL-like_MCAfunc"/>
</dbReference>
<dbReference type="PANTHER" id="PTHR46146">
    <property type="entry name" value="SERINE/THREONINE-PROTEIN KINASE-LIKE PROTEIN CCR4"/>
    <property type="match status" value="1"/>
</dbReference>
<dbReference type="STRING" id="4529.A0A0E0PTM1"/>
<dbReference type="CDD" id="cd21037">
    <property type="entry name" value="MLKL_NTD"/>
    <property type="match status" value="1"/>
</dbReference>
<feature type="binding site" evidence="5">
    <location>
        <position position="244"/>
    </location>
    <ligand>
        <name>ATP</name>
        <dbReference type="ChEBI" id="CHEBI:30616"/>
    </ligand>
</feature>
<dbReference type="Proteomes" id="UP000008022">
    <property type="component" value="Unassembled WGS sequence"/>
</dbReference>
<dbReference type="PROSITE" id="PS00108">
    <property type="entry name" value="PROTEIN_KINASE_ST"/>
    <property type="match status" value="1"/>
</dbReference>
<reference evidence="7" key="2">
    <citation type="submission" date="2015-06" db="UniProtKB">
        <authorList>
            <consortium name="EnsemblPlants"/>
        </authorList>
    </citation>
    <scope>IDENTIFICATION</scope>
</reference>
<keyword evidence="3" id="KW-0418">Kinase</keyword>
<evidence type="ECO:0000313" key="7">
    <source>
        <dbReference type="EnsemblPlants" id="ORUFI06G03430.1"/>
    </source>
</evidence>